<evidence type="ECO:0000313" key="2">
    <source>
        <dbReference type="EMBL" id="UYN55645.1"/>
    </source>
</evidence>
<sequence length="56" mass="5847">MNVDLVAKRLAEATVEILIGLMLFLSGWWLIKILACVAVGTGVGAIVLTLVAAHGD</sequence>
<keyword evidence="1" id="KW-0812">Transmembrane</keyword>
<dbReference type="Proteomes" id="UP001164790">
    <property type="component" value="Chromosome"/>
</dbReference>
<evidence type="ECO:0000256" key="1">
    <source>
        <dbReference type="SAM" id="Phobius"/>
    </source>
</evidence>
<evidence type="ECO:0000313" key="3">
    <source>
        <dbReference type="Proteomes" id="UP001164790"/>
    </source>
</evidence>
<gene>
    <name evidence="2" type="ORF">OFW50_09105</name>
</gene>
<keyword evidence="1" id="KW-0472">Membrane</keyword>
<reference evidence="2" key="1">
    <citation type="submission" date="2022-10" db="EMBL/GenBank/DDBJ databases">
        <title>Comparative genomic analysis and in-vitro probiotic properties of the potential probiotic L. chiayiensis AACE 3.</title>
        <authorList>
            <person name="Kang X."/>
        </authorList>
    </citation>
    <scope>NUCLEOTIDE SEQUENCE</scope>
    <source>
        <strain evidence="2">AACE 3</strain>
    </source>
</reference>
<keyword evidence="1" id="KW-1133">Transmembrane helix</keyword>
<accession>A0ABY6H2S4</accession>
<organism evidence="2 3">
    <name type="scientific">Lacticaseibacillus chiayiensis</name>
    <dbReference type="NCBI Taxonomy" id="2100821"/>
    <lineage>
        <taxon>Bacteria</taxon>
        <taxon>Bacillati</taxon>
        <taxon>Bacillota</taxon>
        <taxon>Bacilli</taxon>
        <taxon>Lactobacillales</taxon>
        <taxon>Lactobacillaceae</taxon>
        <taxon>Lacticaseibacillus</taxon>
    </lineage>
</organism>
<feature type="transmembrane region" description="Helical" evidence="1">
    <location>
        <begin position="28"/>
        <end position="53"/>
    </location>
</feature>
<keyword evidence="3" id="KW-1185">Reference proteome</keyword>
<dbReference type="RefSeq" id="WP_263932482.1">
    <property type="nucleotide sequence ID" value="NZ_CP107523.1"/>
</dbReference>
<dbReference type="EMBL" id="CP107523">
    <property type="protein sequence ID" value="UYN55645.1"/>
    <property type="molecule type" value="Genomic_DNA"/>
</dbReference>
<name>A0ABY6H2S4_9LACO</name>
<proteinExistence type="predicted"/>
<protein>
    <submittedName>
        <fullName evidence="2">Uncharacterized protein</fullName>
    </submittedName>
</protein>